<feature type="compositionally biased region" description="Polar residues" evidence="1">
    <location>
        <begin position="130"/>
        <end position="143"/>
    </location>
</feature>
<dbReference type="Proteomes" id="UP000824890">
    <property type="component" value="Unassembled WGS sequence"/>
</dbReference>
<organism evidence="2 3">
    <name type="scientific">Brassica napus</name>
    <name type="common">Rape</name>
    <dbReference type="NCBI Taxonomy" id="3708"/>
    <lineage>
        <taxon>Eukaryota</taxon>
        <taxon>Viridiplantae</taxon>
        <taxon>Streptophyta</taxon>
        <taxon>Embryophyta</taxon>
        <taxon>Tracheophyta</taxon>
        <taxon>Spermatophyta</taxon>
        <taxon>Magnoliopsida</taxon>
        <taxon>eudicotyledons</taxon>
        <taxon>Gunneridae</taxon>
        <taxon>Pentapetalae</taxon>
        <taxon>rosids</taxon>
        <taxon>malvids</taxon>
        <taxon>Brassicales</taxon>
        <taxon>Brassicaceae</taxon>
        <taxon>Brassiceae</taxon>
        <taxon>Brassica</taxon>
    </lineage>
</organism>
<feature type="compositionally biased region" description="Basic and acidic residues" evidence="1">
    <location>
        <begin position="90"/>
        <end position="99"/>
    </location>
</feature>
<accession>A0ABQ7YFS6</accession>
<feature type="region of interest" description="Disordered" evidence="1">
    <location>
        <begin position="1"/>
        <end position="182"/>
    </location>
</feature>
<dbReference type="EMBL" id="JAGKQM010000017">
    <property type="protein sequence ID" value="KAH0867007.1"/>
    <property type="molecule type" value="Genomic_DNA"/>
</dbReference>
<feature type="compositionally biased region" description="Polar residues" evidence="1">
    <location>
        <begin position="61"/>
        <end position="83"/>
    </location>
</feature>
<feature type="compositionally biased region" description="Basic and acidic residues" evidence="1">
    <location>
        <begin position="46"/>
        <end position="60"/>
    </location>
</feature>
<gene>
    <name evidence="2" type="ORF">HID58_074029</name>
</gene>
<evidence type="ECO:0000313" key="2">
    <source>
        <dbReference type="EMBL" id="KAH0867007.1"/>
    </source>
</evidence>
<feature type="compositionally biased region" description="Basic residues" evidence="1">
    <location>
        <begin position="147"/>
        <end position="158"/>
    </location>
</feature>
<reference evidence="2 3" key="1">
    <citation type="submission" date="2021-05" db="EMBL/GenBank/DDBJ databases">
        <title>Genome Assembly of Synthetic Allotetraploid Brassica napus Reveals Homoeologous Exchanges between Subgenomes.</title>
        <authorList>
            <person name="Davis J.T."/>
        </authorList>
    </citation>
    <scope>NUCLEOTIDE SEQUENCE [LARGE SCALE GENOMIC DNA]</scope>
    <source>
        <strain evidence="3">cv. Da-Ae</strain>
        <tissue evidence="2">Seedling</tissue>
    </source>
</reference>
<comment type="caution">
    <text evidence="2">The sequence shown here is derived from an EMBL/GenBank/DDBJ whole genome shotgun (WGS) entry which is preliminary data.</text>
</comment>
<evidence type="ECO:0000313" key="3">
    <source>
        <dbReference type="Proteomes" id="UP000824890"/>
    </source>
</evidence>
<keyword evidence="3" id="KW-1185">Reference proteome</keyword>
<feature type="compositionally biased region" description="Basic and acidic residues" evidence="1">
    <location>
        <begin position="159"/>
        <end position="182"/>
    </location>
</feature>
<protein>
    <submittedName>
        <fullName evidence="2">Uncharacterized protein</fullName>
    </submittedName>
</protein>
<name>A0ABQ7YFS6_BRANA</name>
<proteinExistence type="predicted"/>
<sequence>MKNVRKLRSSVDGKNSGSPSGHPNWGMTQRVRRRRRVSTKASTGAKTREIRTQKEYEDSSRQATTPMSEISTSSKNATTTGRPQNPRVDVMSEKREPSIHHSFAMVFVSRTKGTRGPQWRPSPPQKPETPMTSVRTGGENSNGPRIAKQRGKTGRGHHRVEALQEHAEQMPHGDQRRKATDH</sequence>
<feature type="compositionally biased region" description="Polar residues" evidence="1">
    <location>
        <begin position="12"/>
        <end position="21"/>
    </location>
</feature>
<evidence type="ECO:0000256" key="1">
    <source>
        <dbReference type="SAM" id="MobiDB-lite"/>
    </source>
</evidence>